<proteinExistence type="predicted"/>
<protein>
    <submittedName>
        <fullName evidence="2">Uncharacterized protein</fullName>
    </submittedName>
</protein>
<feature type="region of interest" description="Disordered" evidence="1">
    <location>
        <begin position="197"/>
        <end position="218"/>
    </location>
</feature>
<dbReference type="OrthoDB" id="4866914at2759"/>
<evidence type="ECO:0000313" key="3">
    <source>
        <dbReference type="Proteomes" id="UP000315783"/>
    </source>
</evidence>
<evidence type="ECO:0000313" key="2">
    <source>
        <dbReference type="EMBL" id="TQV90045.1"/>
    </source>
</evidence>
<sequence>MEHGVIDWAAFLADDVRFLPDPPPAGVELVDAPSAGIGNERGRDETSSCSRHPDTPEDCYRRHASLIGTILGIEEEVAALGHFGVGFPEGLYPETVPGSFTATTFECGKPASITHEDILDMDGIQEGRGDCASESARAGTTWGDDWQGEPLLLISDAVEPCQRQSYGSELDTAATDEAVVHVLAAASQYEVLGESVSVSDEAKPQSSTPAHCPTSDDLGQCVIYQDDLNYETTGNPTSNGLTEDDDCVPELAANTKRGPKRKRRKHNKQSFSQGSELIEPGQSDSDSDYTPDSPKKMWARRAYTRRPAAAAKLPRKRKEPQVWRTKSRLAVEDPRSNTKNDPQPARDTTVLADYAPVANKAQFAASATRARFALEATTLRRQPGVPYGDPEDAQHAFCKLQERFYEAKQRTVGTGTGHRNKQQVLFADKAGDAVFARHAVAAEVLIKVG</sequence>
<dbReference type="AlphaFoldDB" id="A0A545VKC2"/>
<gene>
    <name evidence="2" type="ORF">IF1G_11298</name>
</gene>
<comment type="caution">
    <text evidence="2">The sequence shown here is derived from an EMBL/GenBank/DDBJ whole genome shotgun (WGS) entry which is preliminary data.</text>
</comment>
<feature type="compositionally biased region" description="Basic residues" evidence="1">
    <location>
        <begin position="257"/>
        <end position="268"/>
    </location>
</feature>
<reference evidence="2 3" key="1">
    <citation type="journal article" date="2019" name="Appl. Microbiol. Biotechnol.">
        <title>Genome sequence of Isaria javanica and comparative genome analysis insights into family S53 peptidase evolution in fungal entomopathogens.</title>
        <authorList>
            <person name="Lin R."/>
            <person name="Zhang X."/>
            <person name="Xin B."/>
            <person name="Zou M."/>
            <person name="Gao Y."/>
            <person name="Qin F."/>
            <person name="Hu Q."/>
            <person name="Xie B."/>
            <person name="Cheng X."/>
        </authorList>
    </citation>
    <scope>NUCLEOTIDE SEQUENCE [LARGE SCALE GENOMIC DNA]</scope>
    <source>
        <strain evidence="2 3">IJ1G</strain>
    </source>
</reference>
<accession>A0A545VKC2</accession>
<name>A0A545VKC2_9HYPO</name>
<feature type="compositionally biased region" description="Basic and acidic residues" evidence="1">
    <location>
        <begin position="329"/>
        <end position="338"/>
    </location>
</feature>
<feature type="compositionally biased region" description="Basic and acidic residues" evidence="1">
    <location>
        <begin position="40"/>
        <end position="55"/>
    </location>
</feature>
<dbReference type="Proteomes" id="UP000315783">
    <property type="component" value="Unassembled WGS sequence"/>
</dbReference>
<keyword evidence="3" id="KW-1185">Reference proteome</keyword>
<organism evidence="2 3">
    <name type="scientific">Cordyceps javanica</name>
    <dbReference type="NCBI Taxonomy" id="43265"/>
    <lineage>
        <taxon>Eukaryota</taxon>
        <taxon>Fungi</taxon>
        <taxon>Dikarya</taxon>
        <taxon>Ascomycota</taxon>
        <taxon>Pezizomycotina</taxon>
        <taxon>Sordariomycetes</taxon>
        <taxon>Hypocreomycetidae</taxon>
        <taxon>Hypocreales</taxon>
        <taxon>Cordycipitaceae</taxon>
        <taxon>Cordyceps</taxon>
    </lineage>
</organism>
<dbReference type="EMBL" id="SPUK01000041">
    <property type="protein sequence ID" value="TQV90045.1"/>
    <property type="molecule type" value="Genomic_DNA"/>
</dbReference>
<feature type="region of interest" description="Disordered" evidence="1">
    <location>
        <begin position="252"/>
        <end position="346"/>
    </location>
</feature>
<feature type="region of interest" description="Disordered" evidence="1">
    <location>
        <begin position="30"/>
        <end position="55"/>
    </location>
</feature>
<evidence type="ECO:0000256" key="1">
    <source>
        <dbReference type="SAM" id="MobiDB-lite"/>
    </source>
</evidence>